<evidence type="ECO:0000259" key="1">
    <source>
        <dbReference type="SMART" id="SM00966"/>
    </source>
</evidence>
<gene>
    <name evidence="2" type="ORF">HUN84_09970</name>
</gene>
<dbReference type="InterPro" id="IPR037914">
    <property type="entry name" value="SpoVT-AbrB_sf"/>
</dbReference>
<accession>A0ABX2LNN4</accession>
<keyword evidence="3" id="KW-1185">Reference proteome</keyword>
<proteinExistence type="predicted"/>
<dbReference type="Proteomes" id="UP000610527">
    <property type="component" value="Unassembled WGS sequence"/>
</dbReference>
<dbReference type="SMART" id="SM00966">
    <property type="entry name" value="SpoVT_AbrB"/>
    <property type="match status" value="1"/>
</dbReference>
<evidence type="ECO:0000313" key="3">
    <source>
        <dbReference type="Proteomes" id="UP000610527"/>
    </source>
</evidence>
<dbReference type="Gene3D" id="2.10.260.10">
    <property type="match status" value="1"/>
</dbReference>
<sequence length="82" mass="9376">MNPAKVFKNGNSQAITLNKHILKQADLEIGDDLDVYVTNDGKVVFSKKEPSIKEQIHNYYKNGGIYSEEEKEYGQDVGKEKW</sequence>
<dbReference type="GO" id="GO:0003677">
    <property type="term" value="F:DNA binding"/>
    <property type="evidence" value="ECO:0007669"/>
    <property type="project" value="UniProtKB-KW"/>
</dbReference>
<keyword evidence="2" id="KW-0238">DNA-binding</keyword>
<dbReference type="RefSeq" id="WP_053029742.1">
    <property type="nucleotide sequence ID" value="NZ_CUEE01000004.1"/>
</dbReference>
<evidence type="ECO:0000313" key="2">
    <source>
        <dbReference type="EMBL" id="NUI83039.1"/>
    </source>
</evidence>
<dbReference type="InterPro" id="IPR007159">
    <property type="entry name" value="SpoVT-AbrB_dom"/>
</dbReference>
<dbReference type="SUPFAM" id="SSF89447">
    <property type="entry name" value="AbrB/MazE/MraZ-like"/>
    <property type="match status" value="1"/>
</dbReference>
<dbReference type="Pfam" id="PF04014">
    <property type="entry name" value="MazE_antitoxin"/>
    <property type="match status" value="1"/>
</dbReference>
<feature type="domain" description="SpoVT-AbrB" evidence="1">
    <location>
        <begin position="7"/>
        <end position="53"/>
    </location>
</feature>
<name>A0ABX2LNN4_9STAP</name>
<dbReference type="EMBL" id="JABVEG010000006">
    <property type="protein sequence ID" value="NUI83039.1"/>
    <property type="molecule type" value="Genomic_DNA"/>
</dbReference>
<comment type="caution">
    <text evidence="2">The sequence shown here is derived from an EMBL/GenBank/DDBJ whole genome shotgun (WGS) entry which is preliminary data.</text>
</comment>
<organism evidence="2 3">
    <name type="scientific">Staphylococcus borealis</name>
    <dbReference type="NCBI Taxonomy" id="2742203"/>
    <lineage>
        <taxon>Bacteria</taxon>
        <taxon>Bacillati</taxon>
        <taxon>Bacillota</taxon>
        <taxon>Bacilli</taxon>
        <taxon>Bacillales</taxon>
        <taxon>Staphylococcaceae</taxon>
        <taxon>Staphylococcus</taxon>
    </lineage>
</organism>
<dbReference type="GeneID" id="74186146"/>
<reference evidence="2 3" key="1">
    <citation type="submission" date="2020-06" db="EMBL/GenBank/DDBJ databases">
        <title>Staphylococcus borealis sp. nov. -A novel member of the Staphylococcaceae family isolated from skin and blood in humans.</title>
        <authorList>
            <person name="Pain M."/>
            <person name="Wolden R."/>
            <person name="Jaen-Luchoro D."/>
            <person name="Salva-Serra F."/>
            <person name="Iglesias B.P."/>
            <person name="Karlsson R."/>
            <person name="Klingenberg C."/>
            <person name="Cavanagh J.P."/>
        </authorList>
    </citation>
    <scope>NUCLEOTIDE SEQUENCE [LARGE SCALE GENOMIC DNA]</scope>
    <source>
        <strain evidence="2 3">58-22</strain>
    </source>
</reference>
<protein>
    <submittedName>
        <fullName evidence="2">AbrB/MazE/SpoVT family DNA-binding domain-containing protein</fullName>
    </submittedName>
</protein>